<dbReference type="InterPro" id="IPR042184">
    <property type="entry name" value="YqeY/Aim41_N"/>
</dbReference>
<proteinExistence type="predicted"/>
<dbReference type="InterPro" id="IPR003789">
    <property type="entry name" value="Asn/Gln_tRNA_amidoTrase-B-like"/>
</dbReference>
<sequence>MLSLLQEELIIAMKARDKATLTGLRNIIGKLKTHQINKGDELTKQENINILQSLAKQLKDSIQQYQNGGRKDLAETEAFE</sequence>
<protein>
    <recommendedName>
        <fullName evidence="2">GatB/YqeY domain-containing protein</fullName>
    </recommendedName>
</protein>
<name>A0A382YU75_9ZZZZ</name>
<dbReference type="SUPFAM" id="SSF89095">
    <property type="entry name" value="GatB/YqeY motif"/>
    <property type="match status" value="1"/>
</dbReference>
<organism evidence="1">
    <name type="scientific">marine metagenome</name>
    <dbReference type="NCBI Taxonomy" id="408172"/>
    <lineage>
        <taxon>unclassified sequences</taxon>
        <taxon>metagenomes</taxon>
        <taxon>ecological metagenomes</taxon>
    </lineage>
</organism>
<dbReference type="AlphaFoldDB" id="A0A382YU75"/>
<dbReference type="Gene3D" id="1.10.1510.10">
    <property type="entry name" value="Uncharacterised protein YqeY/AIM41 PF09424, N-terminal domain"/>
    <property type="match status" value="1"/>
</dbReference>
<dbReference type="PANTHER" id="PTHR28055">
    <property type="entry name" value="ALTERED INHERITANCE OF MITOCHONDRIA PROTEIN 41, MITOCHONDRIAL"/>
    <property type="match status" value="1"/>
</dbReference>
<evidence type="ECO:0000313" key="1">
    <source>
        <dbReference type="EMBL" id="SVD86489.1"/>
    </source>
</evidence>
<dbReference type="GO" id="GO:0016884">
    <property type="term" value="F:carbon-nitrogen ligase activity, with glutamine as amido-N-donor"/>
    <property type="evidence" value="ECO:0007669"/>
    <property type="project" value="InterPro"/>
</dbReference>
<evidence type="ECO:0008006" key="2">
    <source>
        <dbReference type="Google" id="ProtNLM"/>
    </source>
</evidence>
<reference evidence="1" key="1">
    <citation type="submission" date="2018-05" db="EMBL/GenBank/DDBJ databases">
        <authorList>
            <person name="Lanie J.A."/>
            <person name="Ng W.-L."/>
            <person name="Kazmierczak K.M."/>
            <person name="Andrzejewski T.M."/>
            <person name="Davidsen T.M."/>
            <person name="Wayne K.J."/>
            <person name="Tettelin H."/>
            <person name="Glass J.I."/>
            <person name="Rusch D."/>
            <person name="Podicherti R."/>
            <person name="Tsui H.-C.T."/>
            <person name="Winkler M.E."/>
        </authorList>
    </citation>
    <scope>NUCLEOTIDE SEQUENCE</scope>
</reference>
<accession>A0A382YU75</accession>
<feature type="non-terminal residue" evidence="1">
    <location>
        <position position="80"/>
    </location>
</feature>
<dbReference type="Pfam" id="PF09424">
    <property type="entry name" value="YqeY"/>
    <property type="match status" value="1"/>
</dbReference>
<dbReference type="PANTHER" id="PTHR28055:SF1">
    <property type="entry name" value="ALTERED INHERITANCE OF MITOCHONDRIA PROTEIN 41, MITOCHONDRIAL"/>
    <property type="match status" value="1"/>
</dbReference>
<gene>
    <name evidence="1" type="ORF">METZ01_LOCUS439343</name>
</gene>
<dbReference type="EMBL" id="UINC01178371">
    <property type="protein sequence ID" value="SVD86489.1"/>
    <property type="molecule type" value="Genomic_DNA"/>
</dbReference>
<dbReference type="InterPro" id="IPR019004">
    <property type="entry name" value="YqeY/Aim41"/>
</dbReference>